<evidence type="ECO:0000313" key="3">
    <source>
        <dbReference type="Proteomes" id="UP000481033"/>
    </source>
</evidence>
<name>A0A6M0RJ81_9CYAN</name>
<accession>A0A6M0RJ81</accession>
<dbReference type="AlphaFoldDB" id="A0A6M0RJ81"/>
<protein>
    <submittedName>
        <fullName evidence="2">Uncharacterized protein</fullName>
    </submittedName>
</protein>
<dbReference type="Proteomes" id="UP000481033">
    <property type="component" value="Unassembled WGS sequence"/>
</dbReference>
<feature type="region of interest" description="Disordered" evidence="1">
    <location>
        <begin position="71"/>
        <end position="90"/>
    </location>
</feature>
<dbReference type="InterPro" id="IPR020885">
    <property type="entry name" value="UPF0367"/>
</dbReference>
<evidence type="ECO:0000256" key="1">
    <source>
        <dbReference type="SAM" id="MobiDB-lite"/>
    </source>
</evidence>
<reference evidence="2 3" key="1">
    <citation type="journal article" date="2020" name="Microb. Ecol.">
        <title>Ecogenomics of the Marine Benthic Filamentous Cyanobacterium Adonisia.</title>
        <authorList>
            <person name="Walter J.M."/>
            <person name="Coutinho F.H."/>
            <person name="Leomil L."/>
            <person name="Hargreaves P.I."/>
            <person name="Campeao M.E."/>
            <person name="Vieira V.V."/>
            <person name="Silva B.S."/>
            <person name="Fistarol G.O."/>
            <person name="Salomon P.S."/>
            <person name="Sawabe T."/>
            <person name="Mino S."/>
            <person name="Hosokawa M."/>
            <person name="Miyashita H."/>
            <person name="Maruyama F."/>
            <person name="van Verk M.C."/>
            <person name="Dutilh B.E."/>
            <person name="Thompson C.C."/>
            <person name="Thompson F.L."/>
        </authorList>
    </citation>
    <scope>NUCLEOTIDE SEQUENCE [LARGE SCALE GENOMIC DNA]</scope>
    <source>
        <strain evidence="2 3">CCMR0081</strain>
    </source>
</reference>
<dbReference type="RefSeq" id="WP_163660561.1">
    <property type="nucleotide sequence ID" value="NZ_QXHD01000004.1"/>
</dbReference>
<dbReference type="Pfam" id="PF26132">
    <property type="entry name" value="UPF0367"/>
    <property type="match status" value="1"/>
</dbReference>
<dbReference type="NCBIfam" id="NF010236">
    <property type="entry name" value="PRK13683.1"/>
    <property type="match status" value="1"/>
</dbReference>
<sequence>MYIVELSMKHTALPMSVQKKTKEAADEAYAIALNALKTGQPVILELACDKQEGKKLSVLVSELAAVQVYEKSGGTSSSGKSAGFFSMANE</sequence>
<proteinExistence type="predicted"/>
<organism evidence="2 3">
    <name type="scientific">Adonisia turfae CCMR0081</name>
    <dbReference type="NCBI Taxonomy" id="2292702"/>
    <lineage>
        <taxon>Bacteria</taxon>
        <taxon>Bacillati</taxon>
        <taxon>Cyanobacteriota</taxon>
        <taxon>Adonisia</taxon>
        <taxon>Adonisia turfae</taxon>
    </lineage>
</organism>
<keyword evidence="3" id="KW-1185">Reference proteome</keyword>
<gene>
    <name evidence="2" type="ORF">DXZ20_11085</name>
</gene>
<comment type="caution">
    <text evidence="2">The sequence shown here is derived from an EMBL/GenBank/DDBJ whole genome shotgun (WGS) entry which is preliminary data.</text>
</comment>
<dbReference type="EMBL" id="QXHD01000004">
    <property type="protein sequence ID" value="NEZ56209.1"/>
    <property type="molecule type" value="Genomic_DNA"/>
</dbReference>
<evidence type="ECO:0000313" key="2">
    <source>
        <dbReference type="EMBL" id="NEZ56209.1"/>
    </source>
</evidence>